<dbReference type="Gene3D" id="1.10.150.80">
    <property type="entry name" value="HRDC domain"/>
    <property type="match status" value="1"/>
</dbReference>
<dbReference type="STRING" id="403673.A0A177WVM7"/>
<dbReference type="GO" id="GO:0071038">
    <property type="term" value="P:TRAMP-dependent tRNA surveillance pathway"/>
    <property type="evidence" value="ECO:0007669"/>
    <property type="project" value="TreeGrafter"/>
</dbReference>
<dbReference type="InterPro" id="IPR012588">
    <property type="entry name" value="Exosome-assoc_fac_Rrp6_N"/>
</dbReference>
<dbReference type="GO" id="GO:0071044">
    <property type="term" value="P:histone mRNA catabolic process"/>
    <property type="evidence" value="ECO:0007669"/>
    <property type="project" value="TreeGrafter"/>
</dbReference>
<keyword evidence="6" id="KW-0269">Exonuclease</keyword>
<accession>A0A177WVM7</accession>
<feature type="region of interest" description="Disordered" evidence="9">
    <location>
        <begin position="779"/>
        <end position="826"/>
    </location>
</feature>
<keyword evidence="7" id="KW-0539">Nucleus</keyword>
<keyword evidence="5" id="KW-0271">Exosome</keyword>
<dbReference type="GO" id="GO:0071037">
    <property type="term" value="P:nuclear polyadenylation-dependent snRNA catabolic process"/>
    <property type="evidence" value="ECO:0007669"/>
    <property type="project" value="TreeGrafter"/>
</dbReference>
<evidence type="ECO:0000256" key="5">
    <source>
        <dbReference type="ARBA" id="ARBA00022835"/>
    </source>
</evidence>
<dbReference type="OrthoDB" id="2250022at2759"/>
<evidence type="ECO:0000256" key="4">
    <source>
        <dbReference type="ARBA" id="ARBA00022801"/>
    </source>
</evidence>
<dbReference type="InterPro" id="IPR010997">
    <property type="entry name" value="HRDC-like_sf"/>
</dbReference>
<dbReference type="GO" id="GO:0071039">
    <property type="term" value="P:nuclear polyadenylation-dependent CUT catabolic process"/>
    <property type="evidence" value="ECO:0007669"/>
    <property type="project" value="TreeGrafter"/>
</dbReference>
<gene>
    <name evidence="11" type="ORF">BDEG_27379</name>
</gene>
<evidence type="ECO:0000256" key="1">
    <source>
        <dbReference type="ARBA" id="ARBA00004123"/>
    </source>
</evidence>
<dbReference type="Pfam" id="PF01612">
    <property type="entry name" value="DNA_pol_A_exo1"/>
    <property type="match status" value="1"/>
</dbReference>
<dbReference type="InterPro" id="IPR036397">
    <property type="entry name" value="RNaseH_sf"/>
</dbReference>
<evidence type="ECO:0000256" key="8">
    <source>
        <dbReference type="ARBA" id="ARBA00043957"/>
    </source>
</evidence>
<evidence type="ECO:0000256" key="6">
    <source>
        <dbReference type="ARBA" id="ARBA00022839"/>
    </source>
</evidence>
<dbReference type="InterPro" id="IPR002562">
    <property type="entry name" value="3'-5'_exonuclease_dom"/>
</dbReference>
<dbReference type="InterPro" id="IPR012337">
    <property type="entry name" value="RNaseH-like_sf"/>
</dbReference>
<protein>
    <recommendedName>
        <fullName evidence="10">HRDC domain-containing protein</fullName>
    </recommendedName>
</protein>
<sequence length="826" mass="92785">MGSDNEDFAKKQQDLLSSLARLTKASQFVNPADVMFLRSSSNSIANSIDATSNALLSALKQTTAYARLSALPSEDDPMHAKKPQLSGEDVIDRFDLIVDVIDDLLEKTDVYLDTLKKTPKSILESASNTISTNPSGNSTSSFALPKAYGNHRPQLGFQDKIDNSFAPFIPRIQYKPHAKIPLDLTLVKAPISSSNLKFQSEDSVDSHENQLYCVQHPYRSEIETIQYPVVYFKQHPEEIYRSLESTPLTWIDTPDKLETLCSILEGVTEFAVDLEHHDFRSYQGFTCLMQISTRTEDFLVDTLILRNSLHALNTSFANPQIVKVFHGAEMDIQWLQRDFGVYVVDLFDTYHASHALELEGHSLAFLLKYYCDVVTDKRYQLADWRIRPLPKEMVHYARMDTHYLLYIFDRMRNELLNKSNPETHNLMHVTLERSGLTSLNTYQKAPYCKDGLSPNGWRSLLNRLKISFNEENLAVFKAIHEWRDRIARKEDESLRFVLPNHMLQTLSRVMPTDGPAVVACCSPTPSLVRLYSKELAHLIFQTVNTVRQLTTMKNNAAKNILSQATSESDTAAAPVHIRFDDTVTKQTIYPQTSLAKSDAKSDNTASNIDLTCPESSTLCPMNTHLQLSCEKRSHGSILVHATKNSRLFTSKPVGVGNLSSQSALAIDHAARIRSRLVLQSPAYTEATPKKPFEPDTPLLKAAVVTATVDSSDPKTDPIESDAPAPNVDDHTLDIANVDTLTVARSKPNKTNKRQRKSAVETDDVKQAFTPFDYSVNEASSATTHKQSRPQEVYSPFGEIVTKRNKPIRSRIHRKSGSKSKTFKSSN</sequence>
<keyword evidence="2" id="KW-0698">rRNA processing</keyword>
<dbReference type="AlphaFoldDB" id="A0A177WVM7"/>
<evidence type="ECO:0000256" key="2">
    <source>
        <dbReference type="ARBA" id="ARBA00022552"/>
    </source>
</evidence>
<dbReference type="GO" id="GO:0005730">
    <property type="term" value="C:nucleolus"/>
    <property type="evidence" value="ECO:0007669"/>
    <property type="project" value="TreeGrafter"/>
</dbReference>
<feature type="compositionally biased region" description="Basic residues" evidence="9">
    <location>
        <begin position="802"/>
        <end position="826"/>
    </location>
</feature>
<evidence type="ECO:0000256" key="9">
    <source>
        <dbReference type="SAM" id="MobiDB-lite"/>
    </source>
</evidence>
<feature type="region of interest" description="Disordered" evidence="9">
    <location>
        <begin position="707"/>
        <end position="763"/>
    </location>
</feature>
<feature type="compositionally biased region" description="Basic residues" evidence="9">
    <location>
        <begin position="746"/>
        <end position="756"/>
    </location>
</feature>
<feature type="domain" description="HRDC" evidence="10">
    <location>
        <begin position="469"/>
        <end position="549"/>
    </location>
</feature>
<reference evidence="11 12" key="1">
    <citation type="submission" date="2006-10" db="EMBL/GenBank/DDBJ databases">
        <title>The Genome Sequence of Batrachochytrium dendrobatidis JEL423.</title>
        <authorList>
            <consortium name="The Broad Institute Genome Sequencing Platform"/>
            <person name="Birren B."/>
            <person name="Lander E."/>
            <person name="Galagan J."/>
            <person name="Cuomo C."/>
            <person name="Devon K."/>
            <person name="Jaffe D."/>
            <person name="Butler J."/>
            <person name="Alvarez P."/>
            <person name="Gnerre S."/>
            <person name="Grabherr M."/>
            <person name="Kleber M."/>
            <person name="Mauceli E."/>
            <person name="Brockman W."/>
            <person name="Young S."/>
            <person name="LaButti K."/>
            <person name="Sykes S."/>
            <person name="DeCaprio D."/>
            <person name="Crawford M."/>
            <person name="Koehrsen M."/>
            <person name="Engels R."/>
            <person name="Montgomery P."/>
            <person name="Pearson M."/>
            <person name="Howarth C."/>
            <person name="Larson L."/>
            <person name="White J."/>
            <person name="O'Leary S."/>
            <person name="Kodira C."/>
            <person name="Zeng Q."/>
            <person name="Yandava C."/>
            <person name="Alvarado L."/>
            <person name="Longcore J."/>
            <person name="James T."/>
        </authorList>
    </citation>
    <scope>NUCLEOTIDE SEQUENCE [LARGE SCALE GENOMIC DNA]</scope>
    <source>
        <strain evidence="11 12">JEL423</strain>
    </source>
</reference>
<keyword evidence="3" id="KW-0540">Nuclease</keyword>
<dbReference type="InterPro" id="IPR044876">
    <property type="entry name" value="HRDC_dom_sf"/>
</dbReference>
<dbReference type="SMART" id="SM00341">
    <property type="entry name" value="HRDC"/>
    <property type="match status" value="1"/>
</dbReference>
<proteinExistence type="inferred from homology"/>
<dbReference type="VEuPathDB" id="FungiDB:BDEG_27379"/>
<comment type="subcellular location">
    <subcellularLocation>
        <location evidence="1">Nucleus</location>
    </subcellularLocation>
</comment>
<keyword evidence="4" id="KW-0378">Hydrolase</keyword>
<dbReference type="InterPro" id="IPR049559">
    <property type="entry name" value="Rrp6p-like_exo"/>
</dbReference>
<dbReference type="CDD" id="cd06147">
    <property type="entry name" value="Rrp6p_like_exo"/>
    <property type="match status" value="1"/>
</dbReference>
<dbReference type="GO" id="GO:0071040">
    <property type="term" value="P:nuclear polyadenylation-dependent antisense transcript catabolic process"/>
    <property type="evidence" value="ECO:0007669"/>
    <property type="project" value="TreeGrafter"/>
</dbReference>
<dbReference type="GO" id="GO:0071035">
    <property type="term" value="P:nuclear polyadenylation-dependent rRNA catabolic process"/>
    <property type="evidence" value="ECO:0007669"/>
    <property type="project" value="TreeGrafter"/>
</dbReference>
<dbReference type="SUPFAM" id="SSF53098">
    <property type="entry name" value="Ribonuclease H-like"/>
    <property type="match status" value="1"/>
</dbReference>
<dbReference type="GO" id="GO:0071051">
    <property type="term" value="P:poly(A)-dependent snoRNA 3'-end processing"/>
    <property type="evidence" value="ECO:0007669"/>
    <property type="project" value="TreeGrafter"/>
</dbReference>
<dbReference type="GO" id="GO:0000166">
    <property type="term" value="F:nucleotide binding"/>
    <property type="evidence" value="ECO:0007669"/>
    <property type="project" value="InterPro"/>
</dbReference>
<dbReference type="InterPro" id="IPR002121">
    <property type="entry name" value="HRDC_dom"/>
</dbReference>
<dbReference type="SMART" id="SM00474">
    <property type="entry name" value="35EXOc"/>
    <property type="match status" value="1"/>
</dbReference>
<evidence type="ECO:0000259" key="10">
    <source>
        <dbReference type="PROSITE" id="PS50967"/>
    </source>
</evidence>
<name>A0A177WVM7_BATDL</name>
<dbReference type="Pfam" id="PF08066">
    <property type="entry name" value="PMC2NT"/>
    <property type="match status" value="1"/>
</dbReference>
<evidence type="ECO:0000313" key="11">
    <source>
        <dbReference type="EMBL" id="OAJ44113.1"/>
    </source>
</evidence>
<dbReference type="FunFam" id="1.10.150.80:FF:000001">
    <property type="entry name" value="Putative exosome component 10"/>
    <property type="match status" value="1"/>
</dbReference>
<dbReference type="GO" id="GO:0071036">
    <property type="term" value="P:nuclear polyadenylation-dependent snoRNA catabolic process"/>
    <property type="evidence" value="ECO:0007669"/>
    <property type="project" value="TreeGrafter"/>
</dbReference>
<dbReference type="PROSITE" id="PS50967">
    <property type="entry name" value="HRDC"/>
    <property type="match status" value="1"/>
</dbReference>
<evidence type="ECO:0000256" key="3">
    <source>
        <dbReference type="ARBA" id="ARBA00022722"/>
    </source>
</evidence>
<reference evidence="11 12" key="2">
    <citation type="submission" date="2016-05" db="EMBL/GenBank/DDBJ databases">
        <title>Lineage-specific infection strategies underlie the spectrum of fungal disease in amphibians.</title>
        <authorList>
            <person name="Cuomo C.A."/>
            <person name="Farrer R.A."/>
            <person name="James T."/>
            <person name="Longcore J."/>
            <person name="Birren B."/>
        </authorList>
    </citation>
    <scope>NUCLEOTIDE SEQUENCE [LARGE SCALE GENOMIC DNA]</scope>
    <source>
        <strain evidence="11 12">JEL423</strain>
    </source>
</reference>
<dbReference type="eggNOG" id="KOG2206">
    <property type="taxonomic scope" value="Eukaryota"/>
</dbReference>
<comment type="similarity">
    <text evidence="8">Belongs to the exosome component 10/RRP6 family.</text>
</comment>
<organism evidence="11 12">
    <name type="scientific">Batrachochytrium dendrobatidis (strain JEL423)</name>
    <dbReference type="NCBI Taxonomy" id="403673"/>
    <lineage>
        <taxon>Eukaryota</taxon>
        <taxon>Fungi</taxon>
        <taxon>Fungi incertae sedis</taxon>
        <taxon>Chytridiomycota</taxon>
        <taxon>Chytridiomycota incertae sedis</taxon>
        <taxon>Chytridiomycetes</taxon>
        <taxon>Rhizophydiales</taxon>
        <taxon>Rhizophydiales incertae sedis</taxon>
        <taxon>Batrachochytrium</taxon>
    </lineage>
</organism>
<dbReference type="Proteomes" id="UP000077115">
    <property type="component" value="Unassembled WGS sequence"/>
</dbReference>
<dbReference type="SUPFAM" id="SSF47819">
    <property type="entry name" value="HRDC-like"/>
    <property type="match status" value="1"/>
</dbReference>
<dbReference type="GO" id="GO:0000176">
    <property type="term" value="C:nuclear exosome (RNase complex)"/>
    <property type="evidence" value="ECO:0007669"/>
    <property type="project" value="InterPro"/>
</dbReference>
<dbReference type="PANTHER" id="PTHR12124">
    <property type="entry name" value="POLYMYOSITIS/SCLERODERMA AUTOANTIGEN-RELATED"/>
    <property type="match status" value="1"/>
</dbReference>
<dbReference type="InterPro" id="IPR045092">
    <property type="entry name" value="Rrp6-like"/>
</dbReference>
<evidence type="ECO:0000256" key="7">
    <source>
        <dbReference type="ARBA" id="ARBA00023242"/>
    </source>
</evidence>
<evidence type="ECO:0000313" key="12">
    <source>
        <dbReference type="Proteomes" id="UP000077115"/>
    </source>
</evidence>
<dbReference type="Pfam" id="PF00570">
    <property type="entry name" value="HRDC"/>
    <property type="match status" value="1"/>
</dbReference>
<dbReference type="GO" id="GO:0000175">
    <property type="term" value="F:3'-5'-RNA exonuclease activity"/>
    <property type="evidence" value="ECO:0007669"/>
    <property type="project" value="InterPro"/>
</dbReference>
<dbReference type="FunFam" id="3.30.420.10:FF:000059">
    <property type="entry name" value="Exosome complex exonuclease Rrp6"/>
    <property type="match status" value="1"/>
</dbReference>
<dbReference type="GO" id="GO:0003727">
    <property type="term" value="F:single-stranded RNA binding"/>
    <property type="evidence" value="ECO:0007669"/>
    <property type="project" value="TreeGrafter"/>
</dbReference>
<dbReference type="PANTHER" id="PTHR12124:SF47">
    <property type="entry name" value="EXOSOME COMPONENT 10"/>
    <property type="match status" value="1"/>
</dbReference>
<dbReference type="Gene3D" id="3.30.420.10">
    <property type="entry name" value="Ribonuclease H-like superfamily/Ribonuclease H"/>
    <property type="match status" value="1"/>
</dbReference>
<dbReference type="GO" id="GO:0000467">
    <property type="term" value="P:exonucleolytic trimming to generate mature 3'-end of 5.8S rRNA from tricistronic rRNA transcript (SSU-rRNA, 5.8S rRNA, LSU-rRNA)"/>
    <property type="evidence" value="ECO:0007669"/>
    <property type="project" value="InterPro"/>
</dbReference>
<dbReference type="EMBL" id="DS022311">
    <property type="protein sequence ID" value="OAJ44113.1"/>
    <property type="molecule type" value="Genomic_DNA"/>
</dbReference>